<dbReference type="Gene3D" id="3.55.50.30">
    <property type="match status" value="1"/>
</dbReference>
<keyword evidence="1" id="KW-0472">Membrane</keyword>
<keyword evidence="1" id="KW-1133">Transmembrane helix</keyword>
<evidence type="ECO:0000259" key="3">
    <source>
        <dbReference type="Pfam" id="PF16344"/>
    </source>
</evidence>
<evidence type="ECO:0000256" key="1">
    <source>
        <dbReference type="SAM" id="Phobius"/>
    </source>
</evidence>
<dbReference type="Proteomes" id="UP000321362">
    <property type="component" value="Chromosome"/>
</dbReference>
<feature type="transmembrane region" description="Helical" evidence="1">
    <location>
        <begin position="86"/>
        <end position="106"/>
    </location>
</feature>
<dbReference type="InterPro" id="IPR006860">
    <property type="entry name" value="FecR"/>
</dbReference>
<organism evidence="4 5">
    <name type="scientific">Mucilaginibacter ginsenosidivorax</name>
    <dbReference type="NCBI Taxonomy" id="862126"/>
    <lineage>
        <taxon>Bacteria</taxon>
        <taxon>Pseudomonadati</taxon>
        <taxon>Bacteroidota</taxon>
        <taxon>Sphingobacteriia</taxon>
        <taxon>Sphingobacteriales</taxon>
        <taxon>Sphingobacteriaceae</taxon>
        <taxon>Mucilaginibacter</taxon>
    </lineage>
</organism>
<evidence type="ECO:0000313" key="4">
    <source>
        <dbReference type="EMBL" id="QEC79812.1"/>
    </source>
</evidence>
<proteinExistence type="predicted"/>
<protein>
    <submittedName>
        <fullName evidence="4">DUF4974 domain-containing protein</fullName>
    </submittedName>
</protein>
<dbReference type="Gene3D" id="2.60.120.1440">
    <property type="match status" value="1"/>
</dbReference>
<dbReference type="KEGG" id="mgk:FSB76_29070"/>
<keyword evidence="5" id="KW-1185">Reference proteome</keyword>
<evidence type="ECO:0000259" key="2">
    <source>
        <dbReference type="Pfam" id="PF04773"/>
    </source>
</evidence>
<dbReference type="Pfam" id="PF16344">
    <property type="entry name" value="FecR_C"/>
    <property type="match status" value="1"/>
</dbReference>
<reference evidence="4 5" key="1">
    <citation type="journal article" date="2013" name="J. Microbiol.">
        <title>Mucilaginibacter ginsenosidivorax sp. nov., with ginsenoside converting activity isolated from sediment.</title>
        <authorList>
            <person name="Kim J.K."/>
            <person name="Choi T.E."/>
            <person name="Liu Q.M."/>
            <person name="Park H.Y."/>
            <person name="Yi T.H."/>
            <person name="Yoon M.H."/>
            <person name="Kim S.C."/>
            <person name="Im W.T."/>
        </authorList>
    </citation>
    <scope>NUCLEOTIDE SEQUENCE [LARGE SCALE GENOMIC DNA]</scope>
    <source>
        <strain evidence="4 5">KHI28</strain>
    </source>
</reference>
<dbReference type="InterPro" id="IPR032508">
    <property type="entry name" value="FecR_C"/>
</dbReference>
<dbReference type="PANTHER" id="PTHR30273:SF2">
    <property type="entry name" value="PROTEIN FECR"/>
    <property type="match status" value="1"/>
</dbReference>
<dbReference type="InterPro" id="IPR012373">
    <property type="entry name" value="Ferrdict_sens_TM"/>
</dbReference>
<dbReference type="AlphaFoldDB" id="A0A5B8WAI4"/>
<accession>A0A5B8WAI4</accession>
<dbReference type="EMBL" id="CP042437">
    <property type="protein sequence ID" value="QEC79812.1"/>
    <property type="molecule type" value="Genomic_DNA"/>
</dbReference>
<feature type="domain" description="FecR protein" evidence="2">
    <location>
        <begin position="191"/>
        <end position="282"/>
    </location>
</feature>
<sequence>MRYYTYINRQMSKQDFISLYEKFLSGQCTDEEKALLERYYDEIKLLNNDWDDTLGDKEQTRKLILDKMADDVDFQRIITVSKRQSYTWIGYAASIVFLFAIGFWGWHYVAKHGDKNQVVNNIRPGKNMAYLTLANGKSIILQYAKNGQIAGSGNIIIKKIKDGILAYSQNNKNNNKQKITAEPDSNLLTIPRGGIFQTILADGTKVWLNSASSLKYPVAFAGTERKVVLVGEAYFEVAKNKAMPFKVSVNGTDVRVLGTHFNVMGYPEDNQIATTLLEGAVKLHSPAGNALLAPGQRGTYGIHNAGFSIKDVNTADVVAWKDGFFVFDNESLYNIMLKIGRWYNVDIVFQHITNQSSFGGTISRYKNIDVVLKALEATGSVHFKIDGRRVVVMD</sequence>
<feature type="domain" description="Protein FecR C-terminal" evidence="3">
    <location>
        <begin position="325"/>
        <end position="392"/>
    </location>
</feature>
<evidence type="ECO:0000313" key="5">
    <source>
        <dbReference type="Proteomes" id="UP000321362"/>
    </source>
</evidence>
<gene>
    <name evidence="4" type="ORF">FSB76_29070</name>
</gene>
<dbReference type="PANTHER" id="PTHR30273">
    <property type="entry name" value="PERIPLASMIC SIGNAL SENSOR AND SIGMA FACTOR ACTIVATOR FECR-RELATED"/>
    <property type="match status" value="1"/>
</dbReference>
<dbReference type="Pfam" id="PF04773">
    <property type="entry name" value="FecR"/>
    <property type="match status" value="1"/>
</dbReference>
<keyword evidence="1" id="KW-0812">Transmembrane</keyword>
<name>A0A5B8WAI4_9SPHI</name>
<dbReference type="GO" id="GO:0016989">
    <property type="term" value="F:sigma factor antagonist activity"/>
    <property type="evidence" value="ECO:0007669"/>
    <property type="project" value="TreeGrafter"/>
</dbReference>